<dbReference type="Pfam" id="PF13358">
    <property type="entry name" value="DDE_3"/>
    <property type="match status" value="1"/>
</dbReference>
<gene>
    <name evidence="2" type="ORF">LHA35_27950</name>
</gene>
<feature type="domain" description="Tc1-like transposase DDE" evidence="1">
    <location>
        <begin position="2"/>
        <end position="55"/>
    </location>
</feature>
<keyword evidence="3" id="KW-1185">Reference proteome</keyword>
<dbReference type="Proteomes" id="UP001139311">
    <property type="component" value="Unassembled WGS sequence"/>
</dbReference>
<accession>A0A9X1IJY8</accession>
<dbReference type="RefSeq" id="WP_226614602.1">
    <property type="nucleotide sequence ID" value="NZ_JAJAQI010000119.1"/>
</dbReference>
<protein>
    <submittedName>
        <fullName evidence="2">Transposase</fullName>
    </submittedName>
</protein>
<dbReference type="EMBL" id="JAJAQI010000119">
    <property type="protein sequence ID" value="MCB4825541.1"/>
    <property type="molecule type" value="Genomic_DNA"/>
</dbReference>
<evidence type="ECO:0000313" key="3">
    <source>
        <dbReference type="Proteomes" id="UP001139311"/>
    </source>
</evidence>
<sequence>MLDGAGWHTADAITVPANISLIFLPPYALELNSVERIWLYLRKRFLSPQLFSDLSAIFDGCCDAWNRVVAEPGRIASPTDYPYLRSVRTS</sequence>
<dbReference type="Gene3D" id="3.30.420.10">
    <property type="entry name" value="Ribonuclease H-like superfamily/Ribonuclease H"/>
    <property type="match status" value="1"/>
</dbReference>
<evidence type="ECO:0000313" key="2">
    <source>
        <dbReference type="EMBL" id="MCB4825541.1"/>
    </source>
</evidence>
<organism evidence="2 3">
    <name type="scientific">Roseicella aerolata</name>
    <dbReference type="NCBI Taxonomy" id="2883479"/>
    <lineage>
        <taxon>Bacteria</taxon>
        <taxon>Pseudomonadati</taxon>
        <taxon>Pseudomonadota</taxon>
        <taxon>Alphaproteobacteria</taxon>
        <taxon>Acetobacterales</taxon>
        <taxon>Roseomonadaceae</taxon>
        <taxon>Roseicella</taxon>
    </lineage>
</organism>
<dbReference type="InterPro" id="IPR036397">
    <property type="entry name" value="RNaseH_sf"/>
</dbReference>
<proteinExistence type="predicted"/>
<comment type="caution">
    <text evidence="2">The sequence shown here is derived from an EMBL/GenBank/DDBJ whole genome shotgun (WGS) entry which is preliminary data.</text>
</comment>
<evidence type="ECO:0000259" key="1">
    <source>
        <dbReference type="Pfam" id="PF13358"/>
    </source>
</evidence>
<dbReference type="AlphaFoldDB" id="A0A9X1IJY8"/>
<name>A0A9X1IJY8_9PROT</name>
<dbReference type="GO" id="GO:0003676">
    <property type="term" value="F:nucleic acid binding"/>
    <property type="evidence" value="ECO:0007669"/>
    <property type="project" value="InterPro"/>
</dbReference>
<dbReference type="InterPro" id="IPR038717">
    <property type="entry name" value="Tc1-like_DDE_dom"/>
</dbReference>
<reference evidence="2" key="1">
    <citation type="submission" date="2021-10" db="EMBL/GenBank/DDBJ databases">
        <title>Roseicella aerolatum sp. nov., isolated from aerosols of e-waste dismantling site.</title>
        <authorList>
            <person name="Qin T."/>
        </authorList>
    </citation>
    <scope>NUCLEOTIDE SEQUENCE</scope>
    <source>
        <strain evidence="2">GB24</strain>
    </source>
</reference>